<sequence>MFTFSFFSFLIPEFFLCVPVDTSSHSATCHNNKVAKEEILNYYWREYGGKIPADAITGGRDINGDNVYIGQAYVQNRGLFIGQIKPGSTEMFITNHGVTKVDKYIKILCGFPPESFVWLQTNATILHLTLLNKHSIIAGHEDGYGTMNIGRISYQGGTQVGKIKTFVVGNAYFHWPDVRGEDPGVKDYEVLVYEELKI</sequence>
<dbReference type="PANTHER" id="PTHR31649:SF10">
    <property type="entry name" value="IP19903P-RELATED"/>
    <property type="match status" value="1"/>
</dbReference>
<feature type="chain" id="PRO_5041283184" evidence="1">
    <location>
        <begin position="18"/>
        <end position="198"/>
    </location>
</feature>
<comment type="caution">
    <text evidence="2">The sequence shown here is derived from an EMBL/GenBank/DDBJ whole genome shotgun (WGS) entry which is preliminary data.</text>
</comment>
<dbReference type="Pfam" id="PF11901">
    <property type="entry name" value="DM9"/>
    <property type="match status" value="1"/>
</dbReference>
<evidence type="ECO:0000256" key="1">
    <source>
        <dbReference type="SAM" id="SignalP"/>
    </source>
</evidence>
<evidence type="ECO:0000313" key="2">
    <source>
        <dbReference type="EMBL" id="KAJ3645423.1"/>
    </source>
</evidence>
<proteinExistence type="predicted"/>
<dbReference type="AlphaFoldDB" id="A0AA38HXK2"/>
<gene>
    <name evidence="2" type="ORF">Zmor_023082</name>
</gene>
<dbReference type="EMBL" id="JALNTZ010000007">
    <property type="protein sequence ID" value="KAJ3645423.1"/>
    <property type="molecule type" value="Genomic_DNA"/>
</dbReference>
<protein>
    <submittedName>
        <fullName evidence="2">Uncharacterized protein</fullName>
    </submittedName>
</protein>
<dbReference type="InterPro" id="IPR006616">
    <property type="entry name" value="DM9_repeat"/>
</dbReference>
<keyword evidence="1" id="KW-0732">Signal</keyword>
<organism evidence="2 3">
    <name type="scientific">Zophobas morio</name>
    <dbReference type="NCBI Taxonomy" id="2755281"/>
    <lineage>
        <taxon>Eukaryota</taxon>
        <taxon>Metazoa</taxon>
        <taxon>Ecdysozoa</taxon>
        <taxon>Arthropoda</taxon>
        <taxon>Hexapoda</taxon>
        <taxon>Insecta</taxon>
        <taxon>Pterygota</taxon>
        <taxon>Neoptera</taxon>
        <taxon>Endopterygota</taxon>
        <taxon>Coleoptera</taxon>
        <taxon>Polyphaga</taxon>
        <taxon>Cucujiformia</taxon>
        <taxon>Tenebrionidae</taxon>
        <taxon>Zophobas</taxon>
    </lineage>
</organism>
<feature type="signal peptide" evidence="1">
    <location>
        <begin position="1"/>
        <end position="17"/>
    </location>
</feature>
<reference evidence="2" key="1">
    <citation type="journal article" date="2023" name="G3 (Bethesda)">
        <title>Whole genome assemblies of Zophobas morio and Tenebrio molitor.</title>
        <authorList>
            <person name="Kaur S."/>
            <person name="Stinson S.A."/>
            <person name="diCenzo G.C."/>
        </authorList>
    </citation>
    <scope>NUCLEOTIDE SEQUENCE</scope>
    <source>
        <strain evidence="2">QUZm001</strain>
    </source>
</reference>
<dbReference type="Proteomes" id="UP001168821">
    <property type="component" value="Unassembled WGS sequence"/>
</dbReference>
<accession>A0AA38HXK2</accession>
<dbReference type="PANTHER" id="PTHR31649">
    <property type="entry name" value="AGAP009604-PA"/>
    <property type="match status" value="1"/>
</dbReference>
<evidence type="ECO:0000313" key="3">
    <source>
        <dbReference type="Proteomes" id="UP001168821"/>
    </source>
</evidence>
<name>A0AA38HXK2_9CUCU</name>
<keyword evidence="3" id="KW-1185">Reference proteome</keyword>